<proteinExistence type="predicted"/>
<organism evidence="3 4">
    <name type="scientific">Symbiodinium natans</name>
    <dbReference type="NCBI Taxonomy" id="878477"/>
    <lineage>
        <taxon>Eukaryota</taxon>
        <taxon>Sar</taxon>
        <taxon>Alveolata</taxon>
        <taxon>Dinophyceae</taxon>
        <taxon>Suessiales</taxon>
        <taxon>Symbiodiniaceae</taxon>
        <taxon>Symbiodinium</taxon>
    </lineage>
</organism>
<accession>A0A812G973</accession>
<evidence type="ECO:0000313" key="4">
    <source>
        <dbReference type="Proteomes" id="UP000604046"/>
    </source>
</evidence>
<protein>
    <submittedName>
        <fullName evidence="3">Uncharacterized protein</fullName>
    </submittedName>
</protein>
<keyword evidence="1" id="KW-0175">Coiled coil</keyword>
<dbReference type="Proteomes" id="UP000604046">
    <property type="component" value="Unassembled WGS sequence"/>
</dbReference>
<evidence type="ECO:0000256" key="2">
    <source>
        <dbReference type="SAM" id="MobiDB-lite"/>
    </source>
</evidence>
<feature type="compositionally biased region" description="Basic and acidic residues" evidence="2">
    <location>
        <begin position="21"/>
        <end position="32"/>
    </location>
</feature>
<sequence>MRQAMEESRCWPIEDAGPETQEDKRRRLEAHGVRWVADSRGSRGGFSVEVLGGPPPGDSQESSADGSETLAAVSAPARMTGGPSPSPPPSSRSSLVAESPEGSVHSKQQTAVKSKSLAMPLPGPLMQTVTVDPRQLLRELSDSQVREARLEEQLKFAEERRQMQQEHAAKELVLQQQLTDEKVQRASAEAQAGVLRELWQQERQQERPALPAPEAPAKPAIMAIQDAVSMKEEEDAEEKAGIWRATILPGSRFMDMFELLYGFSDKWKHFSSTNFVSHQLGEEDQRLFEAAKARFEAVEKQELTAAELWEFMPRKSTEWLPLFKSVEEYEKAIGRLQGHLAIPQFREMLLAGLASNIGAISRFHSLRRCS</sequence>
<evidence type="ECO:0000256" key="1">
    <source>
        <dbReference type="SAM" id="Coils"/>
    </source>
</evidence>
<name>A0A812G973_9DINO</name>
<comment type="caution">
    <text evidence="3">The sequence shown here is derived from an EMBL/GenBank/DDBJ whole genome shotgun (WGS) entry which is preliminary data.</text>
</comment>
<evidence type="ECO:0000313" key="3">
    <source>
        <dbReference type="EMBL" id="CAE6915885.1"/>
    </source>
</evidence>
<dbReference type="AlphaFoldDB" id="A0A812G973"/>
<gene>
    <name evidence="3" type="ORF">SNAT2548_LOCUS273</name>
</gene>
<reference evidence="3" key="1">
    <citation type="submission" date="2021-02" db="EMBL/GenBank/DDBJ databases">
        <authorList>
            <person name="Dougan E. K."/>
            <person name="Rhodes N."/>
            <person name="Thang M."/>
            <person name="Chan C."/>
        </authorList>
    </citation>
    <scope>NUCLEOTIDE SEQUENCE</scope>
</reference>
<feature type="coiled-coil region" evidence="1">
    <location>
        <begin position="140"/>
        <end position="167"/>
    </location>
</feature>
<keyword evidence="4" id="KW-1185">Reference proteome</keyword>
<feature type="region of interest" description="Disordered" evidence="2">
    <location>
        <begin position="1"/>
        <end position="126"/>
    </location>
</feature>
<dbReference type="EMBL" id="CAJNDS010000011">
    <property type="protein sequence ID" value="CAE6915885.1"/>
    <property type="molecule type" value="Genomic_DNA"/>
</dbReference>